<evidence type="ECO:0000256" key="1">
    <source>
        <dbReference type="ARBA" id="ARBA00023098"/>
    </source>
</evidence>
<proteinExistence type="predicted"/>
<comment type="caution">
    <text evidence="2">Lacks conserved residue(s) required for the propagation of feature annotation.</text>
</comment>
<dbReference type="Gene3D" id="3.40.1090.10">
    <property type="entry name" value="Cytosolic phospholipase A2 catalytic domain"/>
    <property type="match status" value="2"/>
</dbReference>
<dbReference type="OrthoDB" id="9770965at2"/>
<name>A0A417YG21_9BACI</name>
<accession>A0A417YG21</accession>
<feature type="short sequence motif" description="GXSXG" evidence="2">
    <location>
        <begin position="36"/>
        <end position="40"/>
    </location>
</feature>
<keyword evidence="2" id="KW-0378">Hydrolase</keyword>
<dbReference type="PANTHER" id="PTHR46394">
    <property type="entry name" value="ANNEXIN"/>
    <property type="match status" value="1"/>
</dbReference>
<dbReference type="PROSITE" id="PS51635">
    <property type="entry name" value="PNPLA"/>
    <property type="match status" value="1"/>
</dbReference>
<organism evidence="4 5">
    <name type="scientific">Oceanobacillus profundus</name>
    <dbReference type="NCBI Taxonomy" id="372463"/>
    <lineage>
        <taxon>Bacteria</taxon>
        <taxon>Bacillati</taxon>
        <taxon>Bacillota</taxon>
        <taxon>Bacilli</taxon>
        <taxon>Bacillales</taxon>
        <taxon>Bacillaceae</taxon>
        <taxon>Oceanobacillus</taxon>
    </lineage>
</organism>
<feature type="active site" description="Nucleophile" evidence="2">
    <location>
        <position position="38"/>
    </location>
</feature>
<keyword evidence="1 2" id="KW-0443">Lipid metabolism</keyword>
<sequence>MKIDAVFSGGGVKAFAYIGVLESLKEHQLQVVRVAGTSAGAIVGALVAAGYEINEIEELIHELDLTEFIDPPLLTRLLPFTKWFFLYSQLGINKGNKLESWLEELLARKNIRTFHDIKEGYFKVVVSDLSLGKLIVIPDDLERVYGIEANYFPVAKAVRMSAGFPFFFMPKKMPGLYKKKSIMVDGGLLSNFPLWIFDNGDNTKKRPILGIKLTDATEKGIGPRDIKNALDMYQALFSTMKQAHDARYISKNDQKNILFVPVAHTGAVNFHISQEVKQELIQSGKENADQFLKRWST</sequence>
<dbReference type="GO" id="GO:0016042">
    <property type="term" value="P:lipid catabolic process"/>
    <property type="evidence" value="ECO:0007669"/>
    <property type="project" value="UniProtKB-UniRule"/>
</dbReference>
<dbReference type="GO" id="GO:0016787">
    <property type="term" value="F:hydrolase activity"/>
    <property type="evidence" value="ECO:0007669"/>
    <property type="project" value="UniProtKB-UniRule"/>
</dbReference>
<dbReference type="EMBL" id="QWEH01000008">
    <property type="protein sequence ID" value="RHW31698.1"/>
    <property type="molecule type" value="Genomic_DNA"/>
</dbReference>
<dbReference type="PANTHER" id="PTHR46394:SF1">
    <property type="entry name" value="PNPLA DOMAIN-CONTAINING PROTEIN"/>
    <property type="match status" value="1"/>
</dbReference>
<evidence type="ECO:0000256" key="2">
    <source>
        <dbReference type="PROSITE-ProRule" id="PRU01161"/>
    </source>
</evidence>
<dbReference type="CDD" id="cd07207">
    <property type="entry name" value="Pat_ExoU_VipD_like"/>
    <property type="match status" value="1"/>
</dbReference>
<dbReference type="Pfam" id="PF01734">
    <property type="entry name" value="Patatin"/>
    <property type="match status" value="1"/>
</dbReference>
<dbReference type="InterPro" id="IPR002641">
    <property type="entry name" value="PNPLA_dom"/>
</dbReference>
<dbReference type="InterPro" id="IPR052580">
    <property type="entry name" value="Lipid_Hydrolase"/>
</dbReference>
<keyword evidence="2" id="KW-0442">Lipid degradation</keyword>
<dbReference type="InterPro" id="IPR016035">
    <property type="entry name" value="Acyl_Trfase/lysoPLipase"/>
</dbReference>
<protein>
    <recommendedName>
        <fullName evidence="3">PNPLA domain-containing protein</fullName>
    </recommendedName>
</protein>
<feature type="active site" description="Proton acceptor" evidence="2">
    <location>
        <position position="185"/>
    </location>
</feature>
<gene>
    <name evidence="4" type="ORF">D1B32_13330</name>
</gene>
<feature type="short sequence motif" description="DGA/G" evidence="2">
    <location>
        <begin position="185"/>
        <end position="187"/>
    </location>
</feature>
<evidence type="ECO:0000313" key="5">
    <source>
        <dbReference type="Proteomes" id="UP000285456"/>
    </source>
</evidence>
<dbReference type="AlphaFoldDB" id="A0A417YG21"/>
<feature type="domain" description="PNPLA" evidence="3">
    <location>
        <begin position="5"/>
        <end position="198"/>
    </location>
</feature>
<dbReference type="RefSeq" id="WP_095306977.1">
    <property type="nucleotide sequence ID" value="NZ_JAMAWL010000001.1"/>
</dbReference>
<dbReference type="SUPFAM" id="SSF52151">
    <property type="entry name" value="FabD/lysophospholipase-like"/>
    <property type="match status" value="1"/>
</dbReference>
<evidence type="ECO:0000313" key="4">
    <source>
        <dbReference type="EMBL" id="RHW31698.1"/>
    </source>
</evidence>
<reference evidence="4 5" key="1">
    <citation type="journal article" date="2007" name="Int. J. Syst. Evol. Microbiol.">
        <title>Oceanobacillus profundus sp. nov., isolated from a deep-sea sediment core.</title>
        <authorList>
            <person name="Kim Y.G."/>
            <person name="Choi D.H."/>
            <person name="Hyun S."/>
            <person name="Cho B.C."/>
        </authorList>
    </citation>
    <scope>NUCLEOTIDE SEQUENCE [LARGE SCALE GENOMIC DNA]</scope>
    <source>
        <strain evidence="4 5">DSM 18246</strain>
    </source>
</reference>
<evidence type="ECO:0000259" key="3">
    <source>
        <dbReference type="PROSITE" id="PS51635"/>
    </source>
</evidence>
<comment type="caution">
    <text evidence="4">The sequence shown here is derived from an EMBL/GenBank/DDBJ whole genome shotgun (WGS) entry which is preliminary data.</text>
</comment>
<keyword evidence="5" id="KW-1185">Reference proteome</keyword>
<dbReference type="Proteomes" id="UP000285456">
    <property type="component" value="Unassembled WGS sequence"/>
</dbReference>